<feature type="domain" description="Exoribonuclease phosphorolytic" evidence="7">
    <location>
        <begin position="31"/>
        <end position="200"/>
    </location>
</feature>
<dbReference type="Pfam" id="PF01138">
    <property type="entry name" value="RNase_PH"/>
    <property type="match status" value="1"/>
</dbReference>
<dbReference type="GO" id="GO:0005730">
    <property type="term" value="C:nucleolus"/>
    <property type="evidence" value="ECO:0007669"/>
    <property type="project" value="UniProtKB-SubCell"/>
</dbReference>
<dbReference type="InterPro" id="IPR036345">
    <property type="entry name" value="ExoRNase_PH_dom2_sf"/>
</dbReference>
<reference evidence="10" key="1">
    <citation type="submission" date="2016-05" db="UniProtKB">
        <authorList>
            <consortium name="WormBaseParasite"/>
        </authorList>
    </citation>
    <scope>IDENTIFICATION</scope>
</reference>
<dbReference type="InterPro" id="IPR001247">
    <property type="entry name" value="ExoRNase_PH_dom1"/>
</dbReference>
<sequence>MDIHLSDAEKVFIIHGAEEGMRADGRSLFDYRPIIVETGVLATTNGSARVRLASTDLLIGVKAELTVVEDFEHYRNRINFFVDCSANATPLFVGRGGEDLAVEVTSALDVAYDNPYVLPDLKKRVYYFQGRGGEDLAVEVTSALDVAYDNPYVLPDLKKLILSPMHAWKLYVDIVILECGGNILDAAGIGVKAALRNTEICNVIVRPADEGKCAIDLANDNTVWKMDVSRAPLFVSVHKLGEANLVDASLTEEACSRCTVSVAVSPTPECSQDGTMLNEEDCIVTMVRQSGGGSLEMDSLDEMVRMGVRMVDELQKALDKRLKEESEDIDADPSLTFLL</sequence>
<evidence type="ECO:0000313" key="10">
    <source>
        <dbReference type="WBParaSite" id="ALUE_0001009601-mRNA-1"/>
    </source>
</evidence>
<comment type="subcellular location">
    <subcellularLocation>
        <location evidence="1">Cytoplasm</location>
    </subcellularLocation>
    <subcellularLocation>
        <location evidence="2">Nucleus</location>
        <location evidence="2">Nucleolus</location>
    </subcellularLocation>
</comment>
<evidence type="ECO:0000256" key="5">
    <source>
        <dbReference type="ARBA" id="ARBA00022835"/>
    </source>
</evidence>
<keyword evidence="9" id="KW-1185">Reference proteome</keyword>
<dbReference type="WBParaSite" id="ALUE_0001009601-mRNA-1">
    <property type="protein sequence ID" value="ALUE_0001009601-mRNA-1"/>
    <property type="gene ID" value="ALUE_0001009601"/>
</dbReference>
<dbReference type="GO" id="GO:0034476">
    <property type="term" value="P:U5 snRNA 3'-end processing"/>
    <property type="evidence" value="ECO:0007669"/>
    <property type="project" value="TreeGrafter"/>
</dbReference>
<dbReference type="InterPro" id="IPR015847">
    <property type="entry name" value="ExoRNase_PH_dom2"/>
</dbReference>
<evidence type="ECO:0000256" key="1">
    <source>
        <dbReference type="ARBA" id="ARBA00004496"/>
    </source>
</evidence>
<dbReference type="GO" id="GO:0071038">
    <property type="term" value="P:TRAMP-dependent tRNA surveillance pathway"/>
    <property type="evidence" value="ECO:0007669"/>
    <property type="project" value="TreeGrafter"/>
</dbReference>
<dbReference type="SUPFAM" id="SSF55666">
    <property type="entry name" value="Ribonuclease PH domain 2-like"/>
    <property type="match status" value="1"/>
</dbReference>
<dbReference type="InterPro" id="IPR050590">
    <property type="entry name" value="Exosome_comp_Rrp42_subfam"/>
</dbReference>
<dbReference type="AlphaFoldDB" id="A0A0M3I1E8"/>
<comment type="similarity">
    <text evidence="3">Belongs to the RNase PH family.</text>
</comment>
<protein>
    <recommendedName>
        <fullName evidence="6">Ribosomal RNA-processing protein 42</fullName>
    </recommendedName>
</protein>
<dbReference type="GO" id="GO:0034473">
    <property type="term" value="P:U1 snRNA 3'-end processing"/>
    <property type="evidence" value="ECO:0007669"/>
    <property type="project" value="TreeGrafter"/>
</dbReference>
<dbReference type="Proteomes" id="UP000036681">
    <property type="component" value="Unplaced"/>
</dbReference>
<dbReference type="PANTHER" id="PTHR11097">
    <property type="entry name" value="EXOSOME COMPLEX EXONUCLEASE RIBOSOMAL RNA PROCESSING PROTEIN"/>
    <property type="match status" value="1"/>
</dbReference>
<dbReference type="GO" id="GO:0000467">
    <property type="term" value="P:exonucleolytic trimming to generate mature 3'-end of 5.8S rRNA from tricistronic rRNA transcript (SSU-rRNA, 5.8S rRNA, LSU-rRNA)"/>
    <property type="evidence" value="ECO:0007669"/>
    <property type="project" value="TreeGrafter"/>
</dbReference>
<keyword evidence="5" id="KW-0271">Exosome</keyword>
<proteinExistence type="inferred from homology"/>
<name>A0A0M3I1E8_ASCLU</name>
<organism evidence="9 10">
    <name type="scientific">Ascaris lumbricoides</name>
    <name type="common">Giant roundworm</name>
    <dbReference type="NCBI Taxonomy" id="6252"/>
    <lineage>
        <taxon>Eukaryota</taxon>
        <taxon>Metazoa</taxon>
        <taxon>Ecdysozoa</taxon>
        <taxon>Nematoda</taxon>
        <taxon>Chromadorea</taxon>
        <taxon>Rhabditida</taxon>
        <taxon>Spirurina</taxon>
        <taxon>Ascaridomorpha</taxon>
        <taxon>Ascaridoidea</taxon>
        <taxon>Ascarididae</taxon>
        <taxon>Ascaris</taxon>
    </lineage>
</organism>
<evidence type="ECO:0000256" key="2">
    <source>
        <dbReference type="ARBA" id="ARBA00004604"/>
    </source>
</evidence>
<keyword evidence="4" id="KW-0963">Cytoplasm</keyword>
<dbReference type="GO" id="GO:0000177">
    <property type="term" value="C:cytoplasmic exosome (RNase complex)"/>
    <property type="evidence" value="ECO:0007669"/>
    <property type="project" value="TreeGrafter"/>
</dbReference>
<dbReference type="GO" id="GO:0000176">
    <property type="term" value="C:nuclear exosome (RNase complex)"/>
    <property type="evidence" value="ECO:0007669"/>
    <property type="project" value="TreeGrafter"/>
</dbReference>
<evidence type="ECO:0000256" key="3">
    <source>
        <dbReference type="ARBA" id="ARBA00006678"/>
    </source>
</evidence>
<evidence type="ECO:0000256" key="6">
    <source>
        <dbReference type="ARBA" id="ARBA00042523"/>
    </source>
</evidence>
<evidence type="ECO:0000256" key="4">
    <source>
        <dbReference type="ARBA" id="ARBA00022490"/>
    </source>
</evidence>
<evidence type="ECO:0000259" key="7">
    <source>
        <dbReference type="Pfam" id="PF01138"/>
    </source>
</evidence>
<accession>A0A0M3I1E8</accession>
<dbReference type="CDD" id="cd11367">
    <property type="entry name" value="RNase_PH_RRP42"/>
    <property type="match status" value="1"/>
</dbReference>
<dbReference type="Pfam" id="PF03725">
    <property type="entry name" value="RNase_PH_C"/>
    <property type="match status" value="1"/>
</dbReference>
<dbReference type="Gene3D" id="3.30.230.70">
    <property type="entry name" value="GHMP Kinase, N-terminal domain"/>
    <property type="match status" value="1"/>
</dbReference>
<evidence type="ECO:0000259" key="8">
    <source>
        <dbReference type="Pfam" id="PF03725"/>
    </source>
</evidence>
<dbReference type="GO" id="GO:0035925">
    <property type="term" value="F:mRNA 3'-UTR AU-rich region binding"/>
    <property type="evidence" value="ECO:0007669"/>
    <property type="project" value="TreeGrafter"/>
</dbReference>
<dbReference type="PANTHER" id="PTHR11097:SF8">
    <property type="entry name" value="EXOSOME COMPLEX COMPONENT RRP42"/>
    <property type="match status" value="1"/>
</dbReference>
<dbReference type="GO" id="GO:0016075">
    <property type="term" value="P:rRNA catabolic process"/>
    <property type="evidence" value="ECO:0007669"/>
    <property type="project" value="TreeGrafter"/>
</dbReference>
<evidence type="ECO:0000313" key="9">
    <source>
        <dbReference type="Proteomes" id="UP000036681"/>
    </source>
</evidence>
<dbReference type="GO" id="GO:0034475">
    <property type="term" value="P:U4 snRNA 3'-end processing"/>
    <property type="evidence" value="ECO:0007669"/>
    <property type="project" value="TreeGrafter"/>
</dbReference>
<feature type="domain" description="Exoribonuclease phosphorolytic" evidence="8">
    <location>
        <begin position="234"/>
        <end position="308"/>
    </location>
</feature>
<dbReference type="InterPro" id="IPR027408">
    <property type="entry name" value="PNPase/RNase_PH_dom_sf"/>
</dbReference>
<dbReference type="GO" id="GO:0071035">
    <property type="term" value="P:nuclear polyadenylation-dependent rRNA catabolic process"/>
    <property type="evidence" value="ECO:0007669"/>
    <property type="project" value="TreeGrafter"/>
</dbReference>
<dbReference type="InterPro" id="IPR020568">
    <property type="entry name" value="Ribosomal_Su5_D2-typ_SF"/>
</dbReference>
<dbReference type="GO" id="GO:0071028">
    <property type="term" value="P:nuclear mRNA surveillance"/>
    <property type="evidence" value="ECO:0007669"/>
    <property type="project" value="TreeGrafter"/>
</dbReference>
<dbReference type="SUPFAM" id="SSF54211">
    <property type="entry name" value="Ribosomal protein S5 domain 2-like"/>
    <property type="match status" value="1"/>
</dbReference>